<dbReference type="PANTHER" id="PTHR46734">
    <property type="entry name" value="TELOMERIC REPEAT-BINDING FACTOR 1 TERF1"/>
    <property type="match status" value="1"/>
</dbReference>
<feature type="compositionally biased region" description="Polar residues" evidence="2">
    <location>
        <begin position="44"/>
        <end position="53"/>
    </location>
</feature>
<protein>
    <submittedName>
        <fullName evidence="5">Telomere-associated protein 1</fullName>
    </submittedName>
</protein>
<proteinExistence type="predicted"/>
<feature type="compositionally biased region" description="Basic residues" evidence="2">
    <location>
        <begin position="217"/>
        <end position="226"/>
    </location>
</feature>
<sequence length="557" mass="60889">MSSKKFTPVTNPGGDSSSSLPPATSGPTPARPGGSLPNFPLPYPSSSVANNLYQPDADYGFSYWNEQPPKQNDAPPSHTLPSIQEVYETNFIDPRDTYRVSSATYELPPVLPRLEDISLSTKSGSSSRAIGTSGIPVYEATHSQSQSSSQPQPPQNQFQTQPQSQPLSKINIDALTHLTDVPAFNPSFPEFSLGTADNTALSDPTPAIRHSPSPPNVKRRPKKGRRKWTDAETEKLILATEKHGIGAWTTIAKDPAFVFNDRSAADLKDRFRTCAPPELLCRFNTRTSDSAGQESSSSPSNTLILPSIAILTADSTSKPQPATTVKSFPSNILNPSAQEEPRNSLGNTESTLKLSSQNKGSFPSNILNDGPGYVTPSPPRDQEEPVQRPRPKRSHRRTMEDIQKLGITGPFKVTARRGRRRFTVEEDMSILKGLIHYGPQWSKIRNDPTHACIQERHPTDLRDRIRNKFPAVFKALNAKTNKRGVEGFLPEGLEPHVIELVEETLKQLTAALDASDTQTSEHHNSDTGDPGSVSAHASDTGDDNTPAYNVLRLLQAD</sequence>
<dbReference type="Proteomes" id="UP000222788">
    <property type="component" value="Unassembled WGS sequence"/>
</dbReference>
<evidence type="ECO:0000259" key="3">
    <source>
        <dbReference type="PROSITE" id="PS50090"/>
    </source>
</evidence>
<feature type="region of interest" description="Disordered" evidence="2">
    <location>
        <begin position="1"/>
        <end position="82"/>
    </location>
</feature>
<dbReference type="InterPro" id="IPR052450">
    <property type="entry name" value="TRBD-Containing_Protein"/>
</dbReference>
<dbReference type="PANTHER" id="PTHR46734:SF1">
    <property type="entry name" value="TELOMERIC REPEAT-BINDING FACTOR 1"/>
    <property type="match status" value="1"/>
</dbReference>
<dbReference type="STRING" id="1035309.A0A2C5WX15"/>
<dbReference type="Gene3D" id="1.10.10.60">
    <property type="entry name" value="Homeodomain-like"/>
    <property type="match status" value="2"/>
</dbReference>
<comment type="caution">
    <text evidence="5">The sequence shown here is derived from an EMBL/GenBank/DDBJ whole genome shotgun (WGS) entry which is preliminary data.</text>
</comment>
<feature type="compositionally biased region" description="Polar residues" evidence="2">
    <location>
        <begin position="118"/>
        <end position="130"/>
    </location>
</feature>
<dbReference type="AlphaFoldDB" id="A0A2C5WX15"/>
<reference evidence="5 6" key="1">
    <citation type="journal article" date="2013" name="Fungal Biol.">
        <title>Analysis of microsatellite markers in the genome of the plant pathogen Ceratocystis fimbriata.</title>
        <authorList>
            <person name="Simpson M.C."/>
            <person name="Wilken P.M."/>
            <person name="Coetzee M.P."/>
            <person name="Wingfield M.J."/>
            <person name="Wingfield B.D."/>
        </authorList>
    </citation>
    <scope>NUCLEOTIDE SEQUENCE [LARGE SCALE GENOMIC DNA]</scope>
    <source>
        <strain evidence="5 6">CBS 114723</strain>
    </source>
</reference>
<dbReference type="CDD" id="cd11660">
    <property type="entry name" value="SANT_TRF"/>
    <property type="match status" value="2"/>
</dbReference>
<evidence type="ECO:0000313" key="6">
    <source>
        <dbReference type="Proteomes" id="UP000222788"/>
    </source>
</evidence>
<feature type="region of interest" description="Disordered" evidence="2">
    <location>
        <begin position="111"/>
        <end position="165"/>
    </location>
</feature>
<dbReference type="EMBL" id="APWK03000124">
    <property type="protein sequence ID" value="PHH50557.1"/>
    <property type="molecule type" value="Genomic_DNA"/>
</dbReference>
<feature type="compositionally biased region" description="Polar residues" evidence="2">
    <location>
        <begin position="344"/>
        <end position="367"/>
    </location>
</feature>
<feature type="compositionally biased region" description="Low complexity" evidence="2">
    <location>
        <begin position="143"/>
        <end position="165"/>
    </location>
</feature>
<dbReference type="OrthoDB" id="608866at2759"/>
<accession>A0A2C5WX15</accession>
<feature type="domain" description="HTH myb-type" evidence="4">
    <location>
        <begin position="220"/>
        <end position="279"/>
    </location>
</feature>
<dbReference type="InterPro" id="IPR017930">
    <property type="entry name" value="Myb_dom"/>
</dbReference>
<dbReference type="SUPFAM" id="SSF46689">
    <property type="entry name" value="Homeodomain-like"/>
    <property type="match status" value="2"/>
</dbReference>
<feature type="domain" description="Myb-like" evidence="3">
    <location>
        <begin position="220"/>
        <end position="275"/>
    </location>
</feature>
<gene>
    <name evidence="5" type="primary">TAY1</name>
    <name evidence="5" type="ORF">CFIMG_007381RA00001</name>
</gene>
<dbReference type="SMART" id="SM00717">
    <property type="entry name" value="SANT"/>
    <property type="match status" value="2"/>
</dbReference>
<keyword evidence="6" id="KW-1185">Reference proteome</keyword>
<dbReference type="PROSITE" id="PS51294">
    <property type="entry name" value="HTH_MYB"/>
    <property type="match status" value="1"/>
</dbReference>
<dbReference type="InterPro" id="IPR001005">
    <property type="entry name" value="SANT/Myb"/>
</dbReference>
<feature type="compositionally biased region" description="Polar residues" evidence="2">
    <location>
        <begin position="316"/>
        <end position="337"/>
    </location>
</feature>
<feature type="region of interest" description="Disordered" evidence="2">
    <location>
        <begin position="195"/>
        <end position="229"/>
    </location>
</feature>
<dbReference type="InterPro" id="IPR009057">
    <property type="entry name" value="Homeodomain-like_sf"/>
</dbReference>
<feature type="region of interest" description="Disordered" evidence="2">
    <location>
        <begin position="513"/>
        <end position="548"/>
    </location>
</feature>
<feature type="compositionally biased region" description="Polar residues" evidence="2">
    <location>
        <begin position="1"/>
        <end position="27"/>
    </location>
</feature>
<organism evidence="5 6">
    <name type="scientific">Ceratocystis fimbriata CBS 114723</name>
    <dbReference type="NCBI Taxonomy" id="1035309"/>
    <lineage>
        <taxon>Eukaryota</taxon>
        <taxon>Fungi</taxon>
        <taxon>Dikarya</taxon>
        <taxon>Ascomycota</taxon>
        <taxon>Pezizomycotina</taxon>
        <taxon>Sordariomycetes</taxon>
        <taxon>Hypocreomycetidae</taxon>
        <taxon>Microascales</taxon>
        <taxon>Ceratocystidaceae</taxon>
        <taxon>Ceratocystis</taxon>
    </lineage>
</organism>
<evidence type="ECO:0000313" key="5">
    <source>
        <dbReference type="EMBL" id="PHH50557.1"/>
    </source>
</evidence>
<keyword evidence="1" id="KW-0539">Nucleus</keyword>
<feature type="region of interest" description="Disordered" evidence="2">
    <location>
        <begin position="316"/>
        <end position="399"/>
    </location>
</feature>
<evidence type="ECO:0000256" key="2">
    <source>
        <dbReference type="SAM" id="MobiDB-lite"/>
    </source>
</evidence>
<name>A0A2C5WX15_9PEZI</name>
<dbReference type="PROSITE" id="PS50090">
    <property type="entry name" value="MYB_LIKE"/>
    <property type="match status" value="1"/>
</dbReference>
<evidence type="ECO:0000259" key="4">
    <source>
        <dbReference type="PROSITE" id="PS51294"/>
    </source>
</evidence>
<evidence type="ECO:0000256" key="1">
    <source>
        <dbReference type="ARBA" id="ARBA00023242"/>
    </source>
</evidence>
<reference evidence="5 6" key="2">
    <citation type="journal article" date="2013" name="IMA Fungus">
        <title>IMA Genome-F 1: Ceratocystis fimbriata: Draft nuclear genome sequence for the plant pathogen, Ceratocystis fimbriata.</title>
        <authorList>
            <person name="Wilken P.M."/>
            <person name="Steenkamp E.T."/>
            <person name="Wingfield M.J."/>
            <person name="de Beer Z.W."/>
            <person name="Wingfield B.D."/>
        </authorList>
    </citation>
    <scope>NUCLEOTIDE SEQUENCE [LARGE SCALE GENOMIC DNA]</scope>
    <source>
        <strain evidence="5 6">CBS 114723</strain>
    </source>
</reference>
<dbReference type="Pfam" id="PF00249">
    <property type="entry name" value="Myb_DNA-binding"/>
    <property type="match status" value="1"/>
</dbReference>